<accession>A0ACC8X6Q6</accession>
<name>A0ACC8X6Q6_9FIRM</name>
<dbReference type="EMBL" id="LJDB01000109">
    <property type="protein sequence ID" value="ONI37536.1"/>
    <property type="molecule type" value="Genomic_DNA"/>
</dbReference>
<evidence type="ECO:0000313" key="2">
    <source>
        <dbReference type="Proteomes" id="UP000188605"/>
    </source>
</evidence>
<proteinExistence type="predicted"/>
<protein>
    <submittedName>
        <fullName evidence="1">Uncharacterized protein</fullName>
    </submittedName>
</protein>
<dbReference type="Proteomes" id="UP000188605">
    <property type="component" value="Unassembled WGS sequence"/>
</dbReference>
<sequence length="161" mass="18895">MNKYQRGFTLIETLSCSILTALVILTAGNVLNLGMNFYGDQIEYEIRSDKIESVRYLFDQEYNNATHIRIFVNNLSLTYEQEIKDMPLEKIEFDNPNYEKTRVLEWINSSLIYQNQVFEDGITNLTVSKSKNQALVILKYFINEIEQHFIMDLAFKGIENK</sequence>
<evidence type="ECO:0000313" key="1">
    <source>
        <dbReference type="EMBL" id="ONI37536.1"/>
    </source>
</evidence>
<reference evidence="1" key="1">
    <citation type="submission" date="2016-08" db="EMBL/GenBank/DDBJ databases">
        <authorList>
            <person name="Ngugi D.K."/>
            <person name="Miyake S."/>
            <person name="Stingl U."/>
        </authorList>
    </citation>
    <scope>NUCLEOTIDE SEQUENCE</scope>
    <source>
        <strain evidence="1">SCG-B11WGA-EpuloA1</strain>
    </source>
</reference>
<gene>
    <name evidence="1" type="ORF">AN396_12790</name>
</gene>
<organism evidence="1 2">
    <name type="scientific">Candidatus Epulonipiscium fishelsonii</name>
    <dbReference type="NCBI Taxonomy" id="77094"/>
    <lineage>
        <taxon>Bacteria</taxon>
        <taxon>Bacillati</taxon>
        <taxon>Bacillota</taxon>
        <taxon>Clostridia</taxon>
        <taxon>Lachnospirales</taxon>
        <taxon>Lachnospiraceae</taxon>
        <taxon>Candidatus Epulonipiscium</taxon>
    </lineage>
</organism>
<keyword evidence="2" id="KW-1185">Reference proteome</keyword>
<comment type="caution">
    <text evidence="1">The sequence shown here is derived from an EMBL/GenBank/DDBJ whole genome shotgun (WGS) entry which is preliminary data.</text>
</comment>